<sequence>MGGNQAMRDVADMLPELLELNKAAEAGPSLSTKEIEIRCHAYEKKMFDRSFAWVAKSGGTALPTVDLDGLLGRVISLVAGLLLPVATILFKAVKRSNE</sequence>
<evidence type="ECO:0000313" key="2">
    <source>
        <dbReference type="EMBL" id="EWG44741.1"/>
    </source>
</evidence>
<dbReference type="KEGG" id="fvr:FVEG_05736"/>
<accession>W7M1B6</accession>
<keyword evidence="1" id="KW-0472">Membrane</keyword>
<keyword evidence="1" id="KW-1133">Transmembrane helix</keyword>
<dbReference type="AlphaFoldDB" id="W7M1B6"/>
<dbReference type="HOGENOM" id="CLU_144924_0_0_1"/>
<evidence type="ECO:0000313" key="3">
    <source>
        <dbReference type="Proteomes" id="UP000009096"/>
    </source>
</evidence>
<dbReference type="Proteomes" id="UP000009096">
    <property type="component" value="Chromosome 3"/>
</dbReference>
<proteinExistence type="predicted"/>
<organism evidence="2 3">
    <name type="scientific">Gibberella moniliformis (strain M3125 / FGSC 7600)</name>
    <name type="common">Maize ear and stalk rot fungus</name>
    <name type="synonym">Fusarium verticillioides</name>
    <dbReference type="NCBI Taxonomy" id="334819"/>
    <lineage>
        <taxon>Eukaryota</taxon>
        <taxon>Fungi</taxon>
        <taxon>Dikarya</taxon>
        <taxon>Ascomycota</taxon>
        <taxon>Pezizomycotina</taxon>
        <taxon>Sordariomycetes</taxon>
        <taxon>Hypocreomycetidae</taxon>
        <taxon>Hypocreales</taxon>
        <taxon>Nectriaceae</taxon>
        <taxon>Fusarium</taxon>
        <taxon>Fusarium fujikuroi species complex</taxon>
    </lineage>
</organism>
<dbReference type="RefSeq" id="XP_018750932.1">
    <property type="nucleotide sequence ID" value="XM_018893973.1"/>
</dbReference>
<dbReference type="EMBL" id="DS022247">
    <property type="protein sequence ID" value="EWG44741.1"/>
    <property type="molecule type" value="Genomic_DNA"/>
</dbReference>
<gene>
    <name evidence="2" type="ORF">FVEG_05736</name>
</gene>
<reference evidence="2 3" key="1">
    <citation type="journal article" date="2010" name="Nature">
        <title>Comparative genomics reveals mobile pathogenicity chromosomes in Fusarium.</title>
        <authorList>
            <person name="Ma L.J."/>
            <person name="van der Does H.C."/>
            <person name="Borkovich K.A."/>
            <person name="Coleman J.J."/>
            <person name="Daboussi M.J."/>
            <person name="Di Pietro A."/>
            <person name="Dufresne M."/>
            <person name="Freitag M."/>
            <person name="Grabherr M."/>
            <person name="Henrissat B."/>
            <person name="Houterman P.M."/>
            <person name="Kang S."/>
            <person name="Shim W.B."/>
            <person name="Woloshuk C."/>
            <person name="Xie X."/>
            <person name="Xu J.R."/>
            <person name="Antoniw J."/>
            <person name="Baker S.E."/>
            <person name="Bluhm B.H."/>
            <person name="Breakspear A."/>
            <person name="Brown D.W."/>
            <person name="Butchko R.A."/>
            <person name="Chapman S."/>
            <person name="Coulson R."/>
            <person name="Coutinho P.M."/>
            <person name="Danchin E.G."/>
            <person name="Diener A."/>
            <person name="Gale L.R."/>
            <person name="Gardiner D.M."/>
            <person name="Goff S."/>
            <person name="Hammond-Kosack K.E."/>
            <person name="Hilburn K."/>
            <person name="Hua-Van A."/>
            <person name="Jonkers W."/>
            <person name="Kazan K."/>
            <person name="Kodira C.D."/>
            <person name="Koehrsen M."/>
            <person name="Kumar L."/>
            <person name="Lee Y.H."/>
            <person name="Li L."/>
            <person name="Manners J.M."/>
            <person name="Miranda-Saavedra D."/>
            <person name="Mukherjee M."/>
            <person name="Park G."/>
            <person name="Park J."/>
            <person name="Park S.Y."/>
            <person name="Proctor R.H."/>
            <person name="Regev A."/>
            <person name="Ruiz-Roldan M.C."/>
            <person name="Sain D."/>
            <person name="Sakthikumar S."/>
            <person name="Sykes S."/>
            <person name="Schwartz D.C."/>
            <person name="Turgeon B.G."/>
            <person name="Wapinski I."/>
            <person name="Yoder O."/>
            <person name="Young S."/>
            <person name="Zeng Q."/>
            <person name="Zhou S."/>
            <person name="Galagan J."/>
            <person name="Cuomo C.A."/>
            <person name="Kistler H.C."/>
            <person name="Rep M."/>
        </authorList>
    </citation>
    <scope>NUCLEOTIDE SEQUENCE [LARGE SCALE GENOMIC DNA]</scope>
    <source>
        <strain evidence="3">M3125 / FGSC 7600</strain>
    </source>
</reference>
<protein>
    <submittedName>
        <fullName evidence="2">Uncharacterized protein</fullName>
    </submittedName>
</protein>
<name>W7M1B6_GIBM7</name>
<keyword evidence="1" id="KW-0812">Transmembrane</keyword>
<feature type="transmembrane region" description="Helical" evidence="1">
    <location>
        <begin position="70"/>
        <end position="90"/>
    </location>
</feature>
<dbReference type="OMA" id="EIRCHAY"/>
<keyword evidence="3" id="KW-1185">Reference proteome</keyword>
<dbReference type="GeneID" id="30063704"/>
<evidence type="ECO:0000256" key="1">
    <source>
        <dbReference type="SAM" id="Phobius"/>
    </source>
</evidence>
<dbReference type="STRING" id="334819.W7M1B6"/>
<dbReference type="VEuPathDB" id="FungiDB:FVEG_05736"/>